<sequence length="243" mass="27273">MKVTVIGYWGGYPEKGEATSCYLFQEKNFSLLVDCGSGALASLQNYIDLKSINCVVISHYHHDHIADIGVLQYYKIINAANDGYALPIYGHGLDQEKFKALSNKQATIGYEYNPNEELNLGPFTIRFLKTKHPVDCFAMRIETADSTVVYTADSSYMEEFIPFSKDADLLICDCNMYENQDGTNAGHMNSKEVATIAQHSNVEQLLLSHLPHSGNTNHLIDEAQKYYNGPIQTAYTGFEWKSI</sequence>
<dbReference type="OrthoDB" id="9794898at2"/>
<proteinExistence type="predicted"/>
<keyword evidence="4" id="KW-1185">Reference proteome</keyword>
<dbReference type="EMBL" id="BMHB01000001">
    <property type="protein sequence ID" value="GGI15082.1"/>
    <property type="molecule type" value="Genomic_DNA"/>
</dbReference>
<dbReference type="GO" id="GO:0042781">
    <property type="term" value="F:3'-tRNA processing endoribonuclease activity"/>
    <property type="evidence" value="ECO:0007669"/>
    <property type="project" value="TreeGrafter"/>
</dbReference>
<dbReference type="PANTHER" id="PTHR46018">
    <property type="entry name" value="ZINC PHOSPHODIESTERASE ELAC PROTEIN 1"/>
    <property type="match status" value="1"/>
</dbReference>
<dbReference type="Pfam" id="PF12706">
    <property type="entry name" value="Lactamase_B_2"/>
    <property type="match status" value="1"/>
</dbReference>
<comment type="caution">
    <text evidence="3">The sequence shown here is derived from an EMBL/GenBank/DDBJ whole genome shotgun (WGS) entry which is preliminary data.</text>
</comment>
<accession>A0A8J3EZB1</accession>
<dbReference type="InterPro" id="IPR036866">
    <property type="entry name" value="RibonucZ/Hydroxyglut_hydro"/>
</dbReference>
<dbReference type="AlphaFoldDB" id="A0A8J3EZB1"/>
<evidence type="ECO:0000256" key="1">
    <source>
        <dbReference type="ARBA" id="ARBA00022833"/>
    </source>
</evidence>
<reference evidence="4" key="1">
    <citation type="journal article" date="2019" name="Int. J. Syst. Evol. Microbiol.">
        <title>The Global Catalogue of Microorganisms (GCM) 10K type strain sequencing project: providing services to taxonomists for standard genome sequencing and annotation.</title>
        <authorList>
            <consortium name="The Broad Institute Genomics Platform"/>
            <consortium name="The Broad Institute Genome Sequencing Center for Infectious Disease"/>
            <person name="Wu L."/>
            <person name="Ma J."/>
        </authorList>
    </citation>
    <scope>NUCLEOTIDE SEQUENCE [LARGE SCALE GENOMIC DNA]</scope>
    <source>
        <strain evidence="4">CGMCC 1.14993</strain>
    </source>
</reference>
<dbReference type="RefSeq" id="WP_087999925.1">
    <property type="nucleotide sequence ID" value="NZ_BMHB01000001.1"/>
</dbReference>
<dbReference type="Proteomes" id="UP000626244">
    <property type="component" value="Unassembled WGS sequence"/>
</dbReference>
<dbReference type="CDD" id="cd07716">
    <property type="entry name" value="RNaseZ_short-form-like_MBL-fold"/>
    <property type="match status" value="1"/>
</dbReference>
<feature type="domain" description="Metallo-beta-lactamase" evidence="2">
    <location>
        <begin position="18"/>
        <end position="199"/>
    </location>
</feature>
<evidence type="ECO:0000313" key="4">
    <source>
        <dbReference type="Proteomes" id="UP000626244"/>
    </source>
</evidence>
<gene>
    <name evidence="3" type="primary">yhfI</name>
    <name evidence="3" type="ORF">GCM10007380_26180</name>
</gene>
<dbReference type="SMART" id="SM00849">
    <property type="entry name" value="Lactamase_B"/>
    <property type="match status" value="1"/>
</dbReference>
<dbReference type="InterPro" id="IPR001279">
    <property type="entry name" value="Metallo-B-lactamas"/>
</dbReference>
<organism evidence="3 4">
    <name type="scientific">Gottfriedia solisilvae</name>
    <dbReference type="NCBI Taxonomy" id="1516104"/>
    <lineage>
        <taxon>Bacteria</taxon>
        <taxon>Bacillati</taxon>
        <taxon>Bacillota</taxon>
        <taxon>Bacilli</taxon>
        <taxon>Bacillales</taxon>
        <taxon>Bacillaceae</taxon>
        <taxon>Gottfriedia</taxon>
    </lineage>
</organism>
<evidence type="ECO:0000313" key="3">
    <source>
        <dbReference type="EMBL" id="GGI15082.1"/>
    </source>
</evidence>
<name>A0A8J3EZB1_9BACI</name>
<keyword evidence="1" id="KW-0862">Zinc</keyword>
<protein>
    <recommendedName>
        <fullName evidence="2">Metallo-beta-lactamase domain-containing protein</fullName>
    </recommendedName>
</protein>
<dbReference type="SUPFAM" id="SSF56281">
    <property type="entry name" value="Metallo-hydrolase/oxidoreductase"/>
    <property type="match status" value="1"/>
</dbReference>
<evidence type="ECO:0000259" key="2">
    <source>
        <dbReference type="SMART" id="SM00849"/>
    </source>
</evidence>
<dbReference type="PANTHER" id="PTHR46018:SF4">
    <property type="entry name" value="METALLO-HYDROLASE YHFI-RELATED"/>
    <property type="match status" value="1"/>
</dbReference>
<dbReference type="Gene3D" id="3.60.15.10">
    <property type="entry name" value="Ribonuclease Z/Hydroxyacylglutathione hydrolase-like"/>
    <property type="match status" value="1"/>
</dbReference>